<dbReference type="Gene3D" id="6.10.250.330">
    <property type="match status" value="1"/>
</dbReference>
<dbReference type="SUPFAM" id="SSF143120">
    <property type="entry name" value="YefM-like"/>
    <property type="match status" value="1"/>
</dbReference>
<name>A0A6J7EFH9_9ZZZZ</name>
<dbReference type="PANTHER" id="PTHR33713:SF6">
    <property type="entry name" value="ANTITOXIN YEFM"/>
    <property type="match status" value="1"/>
</dbReference>
<proteinExistence type="inferred from homology"/>
<dbReference type="NCBIfam" id="TIGR01552">
    <property type="entry name" value="phd_fam"/>
    <property type="match status" value="1"/>
</dbReference>
<sequence>MAITASDARAKLFPLIEKVNADHSAVVITSKNGNAVLISESEYEAMIETNYLLASPANREHLLESIKEGEAGLGTVYQRGDLLSERGQSRTPSKKVKKKTAAKAKKSARRLVGKRANA</sequence>
<dbReference type="PANTHER" id="PTHR33713">
    <property type="entry name" value="ANTITOXIN YAFN-RELATED"/>
    <property type="match status" value="1"/>
</dbReference>
<feature type="compositionally biased region" description="Basic residues" evidence="2">
    <location>
        <begin position="92"/>
        <end position="118"/>
    </location>
</feature>
<dbReference type="InterPro" id="IPR036165">
    <property type="entry name" value="YefM-like_sf"/>
</dbReference>
<dbReference type="Gene3D" id="3.40.1620.10">
    <property type="entry name" value="YefM-like domain"/>
    <property type="match status" value="1"/>
</dbReference>
<feature type="region of interest" description="Disordered" evidence="2">
    <location>
        <begin position="82"/>
        <end position="118"/>
    </location>
</feature>
<dbReference type="EMBL" id="CAFBLW010000097">
    <property type="protein sequence ID" value="CAB4880478.1"/>
    <property type="molecule type" value="Genomic_DNA"/>
</dbReference>
<evidence type="ECO:0000313" key="3">
    <source>
        <dbReference type="EMBL" id="CAB4880478.1"/>
    </source>
</evidence>
<organism evidence="3">
    <name type="scientific">freshwater metagenome</name>
    <dbReference type="NCBI Taxonomy" id="449393"/>
    <lineage>
        <taxon>unclassified sequences</taxon>
        <taxon>metagenomes</taxon>
        <taxon>ecological metagenomes</taxon>
    </lineage>
</organism>
<evidence type="ECO:0000256" key="2">
    <source>
        <dbReference type="SAM" id="MobiDB-lite"/>
    </source>
</evidence>
<gene>
    <name evidence="3" type="ORF">UFOPK3461_00916</name>
</gene>
<protein>
    <submittedName>
        <fullName evidence="3">Unannotated protein</fullName>
    </submittedName>
</protein>
<dbReference type="InterPro" id="IPR006442">
    <property type="entry name" value="Antitoxin_Phd/YefM"/>
</dbReference>
<reference evidence="3" key="1">
    <citation type="submission" date="2020-05" db="EMBL/GenBank/DDBJ databases">
        <authorList>
            <person name="Chiriac C."/>
            <person name="Salcher M."/>
            <person name="Ghai R."/>
            <person name="Kavagutti S V."/>
        </authorList>
    </citation>
    <scope>NUCLEOTIDE SEQUENCE</scope>
</reference>
<dbReference type="AlphaFoldDB" id="A0A6J7EFH9"/>
<accession>A0A6J7EFH9</accession>
<evidence type="ECO:0000256" key="1">
    <source>
        <dbReference type="ARBA" id="ARBA00009981"/>
    </source>
</evidence>
<comment type="similarity">
    <text evidence="1">Belongs to the phD/YefM antitoxin family.</text>
</comment>
<dbReference type="InterPro" id="IPR051405">
    <property type="entry name" value="phD/YefM_antitoxin"/>
</dbReference>
<dbReference type="Pfam" id="PF02604">
    <property type="entry name" value="PhdYeFM_antitox"/>
    <property type="match status" value="1"/>
</dbReference>